<feature type="compositionally biased region" description="Low complexity" evidence="2">
    <location>
        <begin position="594"/>
        <end position="604"/>
    </location>
</feature>
<feature type="domain" description="Major facilitator superfamily (MFS) profile" evidence="4">
    <location>
        <begin position="1203"/>
        <end position="1328"/>
    </location>
</feature>
<dbReference type="GO" id="GO:0016020">
    <property type="term" value="C:membrane"/>
    <property type="evidence" value="ECO:0007669"/>
    <property type="project" value="UniProtKB-SubCell"/>
</dbReference>
<feature type="region of interest" description="Disordered" evidence="2">
    <location>
        <begin position="250"/>
        <end position="291"/>
    </location>
</feature>
<dbReference type="Gene3D" id="1.25.40.10">
    <property type="entry name" value="Tetratricopeptide repeat domain"/>
    <property type="match status" value="2"/>
</dbReference>
<dbReference type="Pfam" id="PF07690">
    <property type="entry name" value="MFS_1"/>
    <property type="match status" value="1"/>
</dbReference>
<sequence>MAYVEFPIPTEASTATVTRLCLEGFQKCIQQLQDKNKIHIQTRLADLRLWADSVGAAAQAKASLDWRFQHRPNDIHFIRGLLSMLEGLLKECFIAANNRSDVRDAIANIDATVDSLAFIGVQIRRSGRKSRLRKADDSFDETRDKYRKLRAHLACVITSKPTREGRPKDEGKEIHSVDYFANLKLPPIQERLVEANLRRRHRFMEAQRHSHGLKGSSTKVSHTVIPQQFVAMAANHTKHEVSPMLDSKVAVASREKQARPTGPGKDTPTMPATSASGLDSKWGGLQNNRRAGSTVTRITAITAAARYPRVHTSSNKDQKLVKCPCCCQAIPTSELEDSQWRKHVANDLCPYTCVLEDCPTPYNLFVTQKEWNDHVMNDHPPQWQCPCCGGDPPVFKSLSRITTHMMSKHPDAISDGLKDLLSAAEINVMGITKCPLCDSEGPQDSPELVEHVFQHVHSFSLCSLPWPMDPDISLDKPVGTFDMSHAVKAAKDEEGNEHIFHIDEWAETVTPIFDLERGVKIVNDDKGNELVLHNAGWPGNTTLEGELSPQLCYTDRNPPKHSKEESEAITHSAKDYFSHNDYFMDKSSDGRFPSQTSHSSQQTQNKDRSSQKRRPREWICTLCRLLSIEGDDAYFRHLDDTHREVIEEAGKFANGDVEQWKRSMLDEAYWNGLTASLERFRLMRTSEGISATDSLSGSPRPRPSSLMSESPDWRVDSKNDEGSAKSGDDGDDSDYAKFGDPEVISPHEFALDHQAEGQVGRVALGHPSTMTIQAARQAVDSTAKDHPDLAWRLNRLGDMLESRYEYMGKINDLEEAIQVNRQAINATPGDNLDFAGRLNTLGTKLESRYERTGNISDFEEAIRRHPDTLRSKANLASTYRKQGRWEEAGELDVQLIETSKSVFGKDHPDTLRSIANLASTLWSRGRLEEAERLNVQVMESRKRVLGAEHPDTLTSVANLASTYKSQVRLEEAERLYVQVIESRKRVLGAEHPQTLTSVANLASTYKSQGRLEEAERLYVQVIESRKRVLGAEHPDTLISMNNLAYTIKGQGRRTEAIDLMRGCVRLRRLVLGDDHHHFISSSAALVEWETEQEEADRVGEKWKASDWVDSGHGVPDFHVAPKNSSSPDLGHFDTIPKLGYPKILRALFTRDTVLLCTTLLSTRRYASGSHINKCFQLILQSTGLNYYYNVGRHKFRHRKLIAAFGSLCAVNFVCALDTTSLIVALPVISIDLHGTAIEAYWPGTSFLLSSTVFQPTFTSLSHIFGRRHLLLAALTLFTLGSILCAVAYDFTLLLFGRSLQGVGSGGILTLSYVITTDLQAAYKMIRLD</sequence>
<keyword evidence="6" id="KW-1185">Reference proteome</keyword>
<dbReference type="GO" id="GO:0022857">
    <property type="term" value="F:transmembrane transporter activity"/>
    <property type="evidence" value="ECO:0007669"/>
    <property type="project" value="InterPro"/>
</dbReference>
<dbReference type="Pfam" id="PF13374">
    <property type="entry name" value="TPR_10"/>
    <property type="match status" value="3"/>
</dbReference>
<feature type="compositionally biased region" description="Basic and acidic residues" evidence="2">
    <location>
        <begin position="711"/>
        <end position="739"/>
    </location>
</feature>
<keyword evidence="3" id="KW-0472">Membrane</keyword>
<name>A0A1L7X9H4_9HELO</name>
<feature type="region of interest" description="Disordered" evidence="2">
    <location>
        <begin position="689"/>
        <end position="739"/>
    </location>
</feature>
<dbReference type="InterPro" id="IPR011701">
    <property type="entry name" value="MFS"/>
</dbReference>
<feature type="transmembrane region" description="Helical" evidence="3">
    <location>
        <begin position="1294"/>
        <end position="1314"/>
    </location>
</feature>
<feature type="region of interest" description="Disordered" evidence="2">
    <location>
        <begin position="588"/>
        <end position="612"/>
    </location>
</feature>
<gene>
    <name evidence="5" type="ORF">PAC_11567</name>
</gene>
<dbReference type="Pfam" id="PF13424">
    <property type="entry name" value="TPR_12"/>
    <property type="match status" value="1"/>
</dbReference>
<evidence type="ECO:0000256" key="2">
    <source>
        <dbReference type="SAM" id="MobiDB-lite"/>
    </source>
</evidence>
<dbReference type="PROSITE" id="PS50850">
    <property type="entry name" value="MFS"/>
    <property type="match status" value="1"/>
</dbReference>
<dbReference type="SMART" id="SM00355">
    <property type="entry name" value="ZnF_C2H2"/>
    <property type="match status" value="4"/>
</dbReference>
<dbReference type="SUPFAM" id="SSF48452">
    <property type="entry name" value="TPR-like"/>
    <property type="match status" value="2"/>
</dbReference>
<evidence type="ECO:0000256" key="1">
    <source>
        <dbReference type="ARBA" id="ARBA00004141"/>
    </source>
</evidence>
<dbReference type="PANTHER" id="PTHR46082:SF11">
    <property type="entry name" value="AAA+ ATPASE DOMAIN-CONTAINING PROTEIN-RELATED"/>
    <property type="match status" value="1"/>
</dbReference>
<dbReference type="OrthoDB" id="20872at2759"/>
<dbReference type="PANTHER" id="PTHR46082">
    <property type="entry name" value="ATP/GTP-BINDING PROTEIN-RELATED"/>
    <property type="match status" value="1"/>
</dbReference>
<organism evidence="5 6">
    <name type="scientific">Phialocephala subalpina</name>
    <dbReference type="NCBI Taxonomy" id="576137"/>
    <lineage>
        <taxon>Eukaryota</taxon>
        <taxon>Fungi</taxon>
        <taxon>Dikarya</taxon>
        <taxon>Ascomycota</taxon>
        <taxon>Pezizomycotina</taxon>
        <taxon>Leotiomycetes</taxon>
        <taxon>Helotiales</taxon>
        <taxon>Mollisiaceae</taxon>
        <taxon>Phialocephala</taxon>
        <taxon>Phialocephala fortinii species complex</taxon>
    </lineage>
</organism>
<dbReference type="Gene3D" id="1.20.1720.10">
    <property type="entry name" value="Multidrug resistance protein D"/>
    <property type="match status" value="1"/>
</dbReference>
<reference evidence="5 6" key="1">
    <citation type="submission" date="2016-03" db="EMBL/GenBank/DDBJ databases">
        <authorList>
            <person name="Ploux O."/>
        </authorList>
    </citation>
    <scope>NUCLEOTIDE SEQUENCE [LARGE SCALE GENOMIC DNA]</scope>
    <source>
        <strain evidence="5 6">UAMH 11012</strain>
    </source>
</reference>
<evidence type="ECO:0000313" key="5">
    <source>
        <dbReference type="EMBL" id="CZR61670.1"/>
    </source>
</evidence>
<keyword evidence="3" id="KW-0812">Transmembrane</keyword>
<dbReference type="InterPro" id="IPR011990">
    <property type="entry name" value="TPR-like_helical_dom_sf"/>
</dbReference>
<dbReference type="Proteomes" id="UP000184330">
    <property type="component" value="Unassembled WGS sequence"/>
</dbReference>
<comment type="subcellular location">
    <subcellularLocation>
        <location evidence="1">Membrane</location>
        <topology evidence="1">Multi-pass membrane protein</topology>
    </subcellularLocation>
</comment>
<dbReference type="EMBL" id="FJOG01000019">
    <property type="protein sequence ID" value="CZR61670.1"/>
    <property type="molecule type" value="Genomic_DNA"/>
</dbReference>
<proteinExistence type="predicted"/>
<dbReference type="SUPFAM" id="SSF103473">
    <property type="entry name" value="MFS general substrate transporter"/>
    <property type="match status" value="1"/>
</dbReference>
<feature type="transmembrane region" description="Helical" evidence="3">
    <location>
        <begin position="1269"/>
        <end position="1288"/>
    </location>
</feature>
<dbReference type="STRING" id="576137.A0A1L7X9H4"/>
<evidence type="ECO:0000313" key="6">
    <source>
        <dbReference type="Proteomes" id="UP000184330"/>
    </source>
</evidence>
<protein>
    <recommendedName>
        <fullName evidence="4">Major facilitator superfamily (MFS) profile domain-containing protein</fullName>
    </recommendedName>
</protein>
<dbReference type="InterPro" id="IPR020846">
    <property type="entry name" value="MFS_dom"/>
</dbReference>
<evidence type="ECO:0000256" key="3">
    <source>
        <dbReference type="SAM" id="Phobius"/>
    </source>
</evidence>
<feature type="compositionally biased region" description="Low complexity" evidence="2">
    <location>
        <begin position="694"/>
        <end position="710"/>
    </location>
</feature>
<dbReference type="InterPro" id="IPR013087">
    <property type="entry name" value="Znf_C2H2_type"/>
</dbReference>
<evidence type="ECO:0000259" key="4">
    <source>
        <dbReference type="PROSITE" id="PS50850"/>
    </source>
</evidence>
<keyword evidence="3" id="KW-1133">Transmembrane helix</keyword>
<dbReference type="InterPro" id="IPR036259">
    <property type="entry name" value="MFS_trans_sf"/>
</dbReference>
<dbReference type="InterPro" id="IPR053137">
    <property type="entry name" value="NLR-like"/>
</dbReference>
<accession>A0A1L7X9H4</accession>